<keyword evidence="4" id="KW-1003">Cell membrane</keyword>
<dbReference type="NCBIfam" id="TIGR01726">
    <property type="entry name" value="HEQRo_perm_3TM"/>
    <property type="match status" value="1"/>
</dbReference>
<evidence type="ECO:0000313" key="10">
    <source>
        <dbReference type="EMBL" id="QIB32421.1"/>
    </source>
</evidence>
<dbReference type="EMBL" id="CP048630">
    <property type="protein sequence ID" value="QIB32421.1"/>
    <property type="molecule type" value="Genomic_DNA"/>
</dbReference>
<feature type="transmembrane region" description="Helical" evidence="8">
    <location>
        <begin position="40"/>
        <end position="61"/>
    </location>
</feature>
<dbReference type="CDD" id="cd06261">
    <property type="entry name" value="TM_PBP2"/>
    <property type="match status" value="1"/>
</dbReference>
<keyword evidence="11" id="KW-1185">Reference proteome</keyword>
<evidence type="ECO:0000256" key="8">
    <source>
        <dbReference type="RuleBase" id="RU363032"/>
    </source>
</evidence>
<dbReference type="AlphaFoldDB" id="A0A6P1YI72"/>
<organism evidence="10 11">
    <name type="scientific">Ancylobacter pratisalsi</name>
    <dbReference type="NCBI Taxonomy" id="1745854"/>
    <lineage>
        <taxon>Bacteria</taxon>
        <taxon>Pseudomonadati</taxon>
        <taxon>Pseudomonadota</taxon>
        <taxon>Alphaproteobacteria</taxon>
        <taxon>Hyphomicrobiales</taxon>
        <taxon>Xanthobacteraceae</taxon>
        <taxon>Ancylobacter</taxon>
    </lineage>
</organism>
<dbReference type="PANTHER" id="PTHR30614">
    <property type="entry name" value="MEMBRANE COMPONENT OF AMINO ACID ABC TRANSPORTER"/>
    <property type="match status" value="1"/>
</dbReference>
<evidence type="ECO:0000256" key="5">
    <source>
        <dbReference type="ARBA" id="ARBA00022692"/>
    </source>
</evidence>
<evidence type="ECO:0000256" key="1">
    <source>
        <dbReference type="ARBA" id="ARBA00004429"/>
    </source>
</evidence>
<feature type="transmembrane region" description="Helical" evidence="8">
    <location>
        <begin position="294"/>
        <end position="312"/>
    </location>
</feature>
<dbReference type="InterPro" id="IPR035906">
    <property type="entry name" value="MetI-like_sf"/>
</dbReference>
<keyword evidence="7 8" id="KW-0472">Membrane</keyword>
<dbReference type="Proteomes" id="UP000464751">
    <property type="component" value="Chromosome"/>
</dbReference>
<feature type="transmembrane region" description="Helical" evidence="8">
    <location>
        <begin position="138"/>
        <end position="163"/>
    </location>
</feature>
<dbReference type="PANTHER" id="PTHR30614:SF41">
    <property type="entry name" value="INNER MEMBRANE AMINO-ACID ABC TRANSPORTER PERMEASE PROTEIN YHDY"/>
    <property type="match status" value="1"/>
</dbReference>
<dbReference type="Pfam" id="PF00528">
    <property type="entry name" value="BPD_transp_1"/>
    <property type="match status" value="1"/>
</dbReference>
<evidence type="ECO:0000313" key="11">
    <source>
        <dbReference type="Proteomes" id="UP000464751"/>
    </source>
</evidence>
<feature type="transmembrane region" description="Helical" evidence="8">
    <location>
        <begin position="421"/>
        <end position="441"/>
    </location>
</feature>
<comment type="similarity">
    <text evidence="2">Belongs to the binding-protein-dependent transport system permease family. HisMQ subfamily.</text>
</comment>
<evidence type="ECO:0000256" key="3">
    <source>
        <dbReference type="ARBA" id="ARBA00022448"/>
    </source>
</evidence>
<keyword evidence="3 8" id="KW-0813">Transport</keyword>
<evidence type="ECO:0000256" key="6">
    <source>
        <dbReference type="ARBA" id="ARBA00022989"/>
    </source>
</evidence>
<protein>
    <submittedName>
        <fullName evidence="10">Amino acid ABC transporter permease</fullName>
    </submittedName>
</protein>
<dbReference type="InterPro" id="IPR000515">
    <property type="entry name" value="MetI-like"/>
</dbReference>
<dbReference type="SUPFAM" id="SSF161098">
    <property type="entry name" value="MetI-like"/>
    <property type="match status" value="1"/>
</dbReference>
<evidence type="ECO:0000256" key="2">
    <source>
        <dbReference type="ARBA" id="ARBA00010072"/>
    </source>
</evidence>
<dbReference type="PROSITE" id="PS50928">
    <property type="entry name" value="ABC_TM1"/>
    <property type="match status" value="1"/>
</dbReference>
<dbReference type="InterPro" id="IPR043429">
    <property type="entry name" value="ArtM/GltK/GlnP/TcyL/YhdX-like"/>
</dbReference>
<dbReference type="GO" id="GO:0043190">
    <property type="term" value="C:ATP-binding cassette (ABC) transporter complex"/>
    <property type="evidence" value="ECO:0007669"/>
    <property type="project" value="InterPro"/>
</dbReference>
<sequence>MSLTFDDGTYIRSEMETPLPPPVRNLGPIGWMRENLFSSILNTLLTFFGIGLFLLIVPPLVKFMLIDAVWTGENREACLGPEVGACWPFIGAKFGQLIYGFYPFDLRWRPNIVFALGAVLLVPLLVPSWPMKRLNSLLFFVVYPVVAFVLLTGGNIDASAFLLERFGLIRPLTGDVIVAGVNIAFWVDFLLTALLVAVVAGALIGLLGGNAISAGRTTLLAFAGFGAVVLIWDVDFGLTYVETRQWGGLLVTLVIAVTGIVASLPLGIALALGRRSTMPIVRLLSVIFIEFWRGVPLITVLFFATYMLPLFLPSGMNPDGLMRALVGVALFSAAYMAEVIRGGLQAISKGQYEGAMAMGLTWGQMMRLIILPQALTLVIPGIVNSFISLFKDTTLVLIVSIFDFLGQLRASFTDPNWASPVTLYTGFAFAGLVYFFFCFGMSRYSLFVERRLNTSHRH</sequence>
<feature type="transmembrane region" description="Helical" evidence="8">
    <location>
        <begin position="219"/>
        <end position="240"/>
    </location>
</feature>
<gene>
    <name evidence="10" type="ORF">G3A50_00925</name>
</gene>
<name>A0A6P1YI72_9HYPH</name>
<dbReference type="InterPro" id="IPR010065">
    <property type="entry name" value="AA_ABC_transptr_permease_3TM"/>
</dbReference>
<feature type="transmembrane region" description="Helical" evidence="8">
    <location>
        <begin position="108"/>
        <end position="126"/>
    </location>
</feature>
<feature type="domain" description="ABC transmembrane type-1" evidence="9">
    <location>
        <begin position="249"/>
        <end position="445"/>
    </location>
</feature>
<reference evidence="10 11" key="1">
    <citation type="submission" date="2020-02" db="EMBL/GenBank/DDBJ databases">
        <authorList>
            <person name="Li G."/>
        </authorList>
    </citation>
    <scope>NUCLEOTIDE SEQUENCE [LARGE SCALE GENOMIC DNA]</scope>
    <source>
        <strain evidence="10 11">DSM 102029</strain>
    </source>
</reference>
<accession>A0A6P1YI72</accession>
<feature type="transmembrane region" description="Helical" evidence="8">
    <location>
        <begin position="246"/>
        <end position="273"/>
    </location>
</feature>
<dbReference type="RefSeq" id="WP_163073362.1">
    <property type="nucleotide sequence ID" value="NZ_CP048630.1"/>
</dbReference>
<feature type="transmembrane region" description="Helical" evidence="8">
    <location>
        <begin position="183"/>
        <end position="207"/>
    </location>
</feature>
<evidence type="ECO:0000256" key="7">
    <source>
        <dbReference type="ARBA" id="ARBA00023136"/>
    </source>
</evidence>
<dbReference type="GO" id="GO:0022857">
    <property type="term" value="F:transmembrane transporter activity"/>
    <property type="evidence" value="ECO:0007669"/>
    <property type="project" value="InterPro"/>
</dbReference>
<dbReference type="Gene3D" id="1.10.3720.10">
    <property type="entry name" value="MetI-like"/>
    <property type="match status" value="1"/>
</dbReference>
<keyword evidence="5 8" id="KW-0812">Transmembrane</keyword>
<evidence type="ECO:0000256" key="4">
    <source>
        <dbReference type="ARBA" id="ARBA00022475"/>
    </source>
</evidence>
<feature type="transmembrane region" description="Helical" evidence="8">
    <location>
        <begin position="324"/>
        <end position="344"/>
    </location>
</feature>
<dbReference type="KEGG" id="apra:G3A50_00925"/>
<comment type="subcellular location">
    <subcellularLocation>
        <location evidence="1">Cell inner membrane</location>
        <topology evidence="1">Multi-pass membrane protein</topology>
    </subcellularLocation>
    <subcellularLocation>
        <location evidence="8">Cell membrane</location>
        <topology evidence="8">Multi-pass membrane protein</topology>
    </subcellularLocation>
</comment>
<proteinExistence type="inferred from homology"/>
<evidence type="ECO:0000259" key="9">
    <source>
        <dbReference type="PROSITE" id="PS50928"/>
    </source>
</evidence>
<dbReference type="GO" id="GO:0006865">
    <property type="term" value="P:amino acid transport"/>
    <property type="evidence" value="ECO:0007669"/>
    <property type="project" value="TreeGrafter"/>
</dbReference>
<feature type="transmembrane region" description="Helical" evidence="8">
    <location>
        <begin position="365"/>
        <end position="387"/>
    </location>
</feature>
<keyword evidence="6 8" id="KW-1133">Transmembrane helix</keyword>